<evidence type="ECO:0000256" key="9">
    <source>
        <dbReference type="ARBA" id="ARBA00023274"/>
    </source>
</evidence>
<sequence>MTGHMLAFDKHMNLVLSDCEEFRKIKPKAGSSGTAAQEREHKRTLGLVILRGETIVSMRVDAPPATLEGQQARLPQVYTGTGMVAPAGRAPIGLVGPVRGVGGPASGMMLPRRSVIAPPFAYGRGITPRAVLPPGFIFPPGLPPGGFHPVGMGLPRPPPPSGVPQSGVILPFSFLPMGQPGVPPFGFRPMGQPDVPPTGGPALGAPPAGFRPGMPPFASPQGFRPDQPLAGSQAPPPSFRPPPPGFGPPPPGFRPP</sequence>
<comment type="similarity">
    <text evidence="3">Belongs to the snRNP SmB/SmN family.</text>
</comment>
<keyword evidence="7" id="KW-0508">mRNA splicing</keyword>
<dbReference type="CDD" id="cd01717">
    <property type="entry name" value="Sm_B"/>
    <property type="match status" value="1"/>
</dbReference>
<organism evidence="13 14">
    <name type="scientific">Mortierella hygrophila</name>
    <dbReference type="NCBI Taxonomy" id="979708"/>
    <lineage>
        <taxon>Eukaryota</taxon>
        <taxon>Fungi</taxon>
        <taxon>Fungi incertae sedis</taxon>
        <taxon>Mucoromycota</taxon>
        <taxon>Mortierellomycotina</taxon>
        <taxon>Mortierellomycetes</taxon>
        <taxon>Mortierellales</taxon>
        <taxon>Mortierellaceae</taxon>
        <taxon>Mortierella</taxon>
    </lineage>
</organism>
<dbReference type="EMBL" id="JAAAXW010000260">
    <property type="protein sequence ID" value="KAF9539191.1"/>
    <property type="molecule type" value="Genomic_DNA"/>
</dbReference>
<keyword evidence="4" id="KW-0963">Cytoplasm</keyword>
<feature type="non-terminal residue" evidence="13">
    <location>
        <position position="256"/>
    </location>
</feature>
<reference evidence="13" key="1">
    <citation type="journal article" date="2020" name="Fungal Divers.">
        <title>Resolving the Mortierellaceae phylogeny through synthesis of multi-gene phylogenetics and phylogenomics.</title>
        <authorList>
            <person name="Vandepol N."/>
            <person name="Liber J."/>
            <person name="Desiro A."/>
            <person name="Na H."/>
            <person name="Kennedy M."/>
            <person name="Barry K."/>
            <person name="Grigoriev I.V."/>
            <person name="Miller A.N."/>
            <person name="O'Donnell K."/>
            <person name="Stajich J.E."/>
            <person name="Bonito G."/>
        </authorList>
    </citation>
    <scope>NUCLEOTIDE SEQUENCE</scope>
    <source>
        <strain evidence="13">NRRL 2591</strain>
    </source>
</reference>
<evidence type="ECO:0000256" key="11">
    <source>
        <dbReference type="SAM" id="MobiDB-lite"/>
    </source>
</evidence>
<dbReference type="Gene3D" id="2.30.30.100">
    <property type="match status" value="1"/>
</dbReference>
<comment type="subcellular location">
    <subcellularLocation>
        <location evidence="2">Cytoplasm</location>
    </subcellularLocation>
    <subcellularLocation>
        <location evidence="1">Nucleus</location>
    </subcellularLocation>
</comment>
<evidence type="ECO:0000313" key="13">
    <source>
        <dbReference type="EMBL" id="KAF9539191.1"/>
    </source>
</evidence>
<evidence type="ECO:0000256" key="1">
    <source>
        <dbReference type="ARBA" id="ARBA00004123"/>
    </source>
</evidence>
<dbReference type="GO" id="GO:0046540">
    <property type="term" value="C:U4/U6 x U5 tri-snRNP complex"/>
    <property type="evidence" value="ECO:0007669"/>
    <property type="project" value="TreeGrafter"/>
</dbReference>
<proteinExistence type="inferred from homology"/>
<evidence type="ECO:0000256" key="3">
    <source>
        <dbReference type="ARBA" id="ARBA00009123"/>
    </source>
</evidence>
<evidence type="ECO:0000256" key="8">
    <source>
        <dbReference type="ARBA" id="ARBA00023242"/>
    </source>
</evidence>
<dbReference type="Proteomes" id="UP000723463">
    <property type="component" value="Unassembled WGS sequence"/>
</dbReference>
<keyword evidence="6" id="KW-0694">RNA-binding</keyword>
<dbReference type="SMART" id="SM00651">
    <property type="entry name" value="Sm"/>
    <property type="match status" value="1"/>
</dbReference>
<keyword evidence="14" id="KW-1185">Reference proteome</keyword>
<dbReference type="SUPFAM" id="SSF50182">
    <property type="entry name" value="Sm-like ribonucleoproteins"/>
    <property type="match status" value="1"/>
</dbReference>
<dbReference type="GO" id="GO:0005685">
    <property type="term" value="C:U1 snRNP"/>
    <property type="evidence" value="ECO:0007669"/>
    <property type="project" value="TreeGrafter"/>
</dbReference>
<feature type="domain" description="Sm" evidence="12">
    <location>
        <begin position="1"/>
        <end position="64"/>
    </location>
</feature>
<keyword evidence="9" id="KW-0687">Ribonucleoprotein</keyword>
<keyword evidence="8" id="KW-0539">Nucleus</keyword>
<dbReference type="PANTHER" id="PTHR10701:SF0">
    <property type="entry name" value="SMALL NUCLEAR RIBONUCLEOPROTEIN-ASSOCIATED PROTEIN B"/>
    <property type="match status" value="1"/>
</dbReference>
<dbReference type="GO" id="GO:0071013">
    <property type="term" value="C:catalytic step 2 spliceosome"/>
    <property type="evidence" value="ECO:0007669"/>
    <property type="project" value="TreeGrafter"/>
</dbReference>
<keyword evidence="5" id="KW-0507">mRNA processing</keyword>
<feature type="compositionally biased region" description="Low complexity" evidence="11">
    <location>
        <begin position="203"/>
        <end position="212"/>
    </location>
</feature>
<dbReference type="GO" id="GO:0005737">
    <property type="term" value="C:cytoplasm"/>
    <property type="evidence" value="ECO:0007669"/>
    <property type="project" value="UniProtKB-SubCell"/>
</dbReference>
<dbReference type="InterPro" id="IPR047575">
    <property type="entry name" value="Sm"/>
</dbReference>
<evidence type="ECO:0000259" key="12">
    <source>
        <dbReference type="PROSITE" id="PS52002"/>
    </source>
</evidence>
<accession>A0A9P6F0U1</accession>
<dbReference type="InterPro" id="IPR010920">
    <property type="entry name" value="LSM_dom_sf"/>
</dbReference>
<name>A0A9P6F0U1_9FUNG</name>
<evidence type="ECO:0000256" key="10">
    <source>
        <dbReference type="ARBA" id="ARBA00041355"/>
    </source>
</evidence>
<evidence type="ECO:0000256" key="4">
    <source>
        <dbReference type="ARBA" id="ARBA00022490"/>
    </source>
</evidence>
<dbReference type="GO" id="GO:0005687">
    <property type="term" value="C:U4 snRNP"/>
    <property type="evidence" value="ECO:0007669"/>
    <property type="project" value="TreeGrafter"/>
</dbReference>
<dbReference type="GO" id="GO:0070990">
    <property type="term" value="F:snRNP binding"/>
    <property type="evidence" value="ECO:0007669"/>
    <property type="project" value="TreeGrafter"/>
</dbReference>
<evidence type="ECO:0000256" key="6">
    <source>
        <dbReference type="ARBA" id="ARBA00022884"/>
    </source>
</evidence>
<dbReference type="GO" id="GO:0000398">
    <property type="term" value="P:mRNA splicing, via spliceosome"/>
    <property type="evidence" value="ECO:0007669"/>
    <property type="project" value="TreeGrafter"/>
</dbReference>
<dbReference type="PANTHER" id="PTHR10701">
    <property type="entry name" value="SMALL NUCLEAR RIBONUCLEOPROTEIN-ASSOCIATED PROTEIN B AND N"/>
    <property type="match status" value="1"/>
</dbReference>
<feature type="region of interest" description="Disordered" evidence="11">
    <location>
        <begin position="183"/>
        <end position="256"/>
    </location>
</feature>
<evidence type="ECO:0000256" key="7">
    <source>
        <dbReference type="ARBA" id="ARBA00023187"/>
    </source>
</evidence>
<dbReference type="GO" id="GO:0005682">
    <property type="term" value="C:U5 snRNP"/>
    <property type="evidence" value="ECO:0007669"/>
    <property type="project" value="TreeGrafter"/>
</dbReference>
<dbReference type="Pfam" id="PF01423">
    <property type="entry name" value="LSM"/>
    <property type="match status" value="1"/>
</dbReference>
<gene>
    <name evidence="13" type="ORF">EC957_005739</name>
</gene>
<dbReference type="GO" id="GO:0003723">
    <property type="term" value="F:RNA binding"/>
    <property type="evidence" value="ECO:0007669"/>
    <property type="project" value="UniProtKB-KW"/>
</dbReference>
<dbReference type="GO" id="GO:0005686">
    <property type="term" value="C:U2 snRNP"/>
    <property type="evidence" value="ECO:0007669"/>
    <property type="project" value="TreeGrafter"/>
</dbReference>
<dbReference type="PROSITE" id="PS52002">
    <property type="entry name" value="SM"/>
    <property type="match status" value="1"/>
</dbReference>
<evidence type="ECO:0000256" key="2">
    <source>
        <dbReference type="ARBA" id="ARBA00004496"/>
    </source>
</evidence>
<evidence type="ECO:0000256" key="5">
    <source>
        <dbReference type="ARBA" id="ARBA00022664"/>
    </source>
</evidence>
<dbReference type="InterPro" id="IPR050914">
    <property type="entry name" value="snRNP_SmB/NAA38-like"/>
</dbReference>
<dbReference type="InterPro" id="IPR001163">
    <property type="entry name" value="Sm_dom_euk/arc"/>
</dbReference>
<evidence type="ECO:0000313" key="14">
    <source>
        <dbReference type="Proteomes" id="UP000723463"/>
    </source>
</evidence>
<comment type="caution">
    <text evidence="13">The sequence shown here is derived from an EMBL/GenBank/DDBJ whole genome shotgun (WGS) entry which is preliminary data.</text>
</comment>
<dbReference type="AlphaFoldDB" id="A0A9P6F0U1"/>
<dbReference type="GO" id="GO:0071004">
    <property type="term" value="C:U2-type prespliceosome"/>
    <property type="evidence" value="ECO:0007669"/>
    <property type="project" value="TreeGrafter"/>
</dbReference>
<protein>
    <recommendedName>
        <fullName evidence="10">Sm protein B</fullName>
    </recommendedName>
</protein>
<feature type="compositionally biased region" description="Pro residues" evidence="11">
    <location>
        <begin position="234"/>
        <end position="256"/>
    </location>
</feature>